<name>A0A0B7BNE9_9EUPU</name>
<feature type="non-terminal residue" evidence="2">
    <location>
        <position position="1"/>
    </location>
</feature>
<organism evidence="2">
    <name type="scientific">Arion vulgaris</name>
    <dbReference type="NCBI Taxonomy" id="1028688"/>
    <lineage>
        <taxon>Eukaryota</taxon>
        <taxon>Metazoa</taxon>
        <taxon>Spiralia</taxon>
        <taxon>Lophotrochozoa</taxon>
        <taxon>Mollusca</taxon>
        <taxon>Gastropoda</taxon>
        <taxon>Heterobranchia</taxon>
        <taxon>Euthyneura</taxon>
        <taxon>Panpulmonata</taxon>
        <taxon>Eupulmonata</taxon>
        <taxon>Stylommatophora</taxon>
        <taxon>Helicina</taxon>
        <taxon>Arionoidea</taxon>
        <taxon>Arionidae</taxon>
        <taxon>Arion</taxon>
    </lineage>
</organism>
<feature type="region of interest" description="Disordered" evidence="1">
    <location>
        <begin position="1"/>
        <end position="20"/>
    </location>
</feature>
<gene>
    <name evidence="2" type="primary">ORF200874</name>
</gene>
<proteinExistence type="predicted"/>
<evidence type="ECO:0000256" key="1">
    <source>
        <dbReference type="SAM" id="MobiDB-lite"/>
    </source>
</evidence>
<dbReference type="AlphaFoldDB" id="A0A0B7BNE9"/>
<evidence type="ECO:0000313" key="2">
    <source>
        <dbReference type="EMBL" id="CEK94438.1"/>
    </source>
</evidence>
<reference evidence="2" key="1">
    <citation type="submission" date="2014-12" db="EMBL/GenBank/DDBJ databases">
        <title>Insight into the proteome of Arion vulgaris.</title>
        <authorList>
            <person name="Aradska J."/>
            <person name="Bulat T."/>
            <person name="Smidak R."/>
            <person name="Sarate P."/>
            <person name="Gangsoo J."/>
            <person name="Sialana F."/>
            <person name="Bilban M."/>
            <person name="Lubec G."/>
        </authorList>
    </citation>
    <scope>NUCLEOTIDE SEQUENCE</scope>
    <source>
        <tissue evidence="2">Skin</tissue>
    </source>
</reference>
<sequence length="82" mass="9476">TDETKRKVRTLQGEPRKADSHLTDTFTRNELEEALRELKLRKSSMVPTLKPGNDKDLGTWRAKDFSWSNTEVFGSTDLPKIR</sequence>
<dbReference type="EMBL" id="HACG01047573">
    <property type="protein sequence ID" value="CEK94438.1"/>
    <property type="molecule type" value="Transcribed_RNA"/>
</dbReference>
<protein>
    <submittedName>
        <fullName evidence="2">Uncharacterized protein</fullName>
    </submittedName>
</protein>
<accession>A0A0B7BNE9</accession>